<keyword evidence="2" id="KW-1185">Reference proteome</keyword>
<gene>
    <name evidence="1" type="ORF">B1813_00915</name>
</gene>
<dbReference type="EMBL" id="MWIH01000002">
    <property type="protein sequence ID" value="OQO94698.1"/>
    <property type="molecule type" value="Genomic_DNA"/>
</dbReference>
<evidence type="ECO:0000313" key="2">
    <source>
        <dbReference type="Proteomes" id="UP000192591"/>
    </source>
</evidence>
<sequence>MTSTTFARLLGALTTGYGALVLARPATLAGPCELTGPDGEVAPETATLVRAIAARDVASGLAMTAARTPSALATAIAVRVACDAGDALGLGLGLPTRDARRKAALVASAWGALCAASALGLRQGRGRHGAR</sequence>
<proteinExistence type="predicted"/>
<organism evidence="1 2">
    <name type="scientific">Saccharomonospora piscinae</name>
    <dbReference type="NCBI Taxonomy" id="687388"/>
    <lineage>
        <taxon>Bacteria</taxon>
        <taxon>Bacillati</taxon>
        <taxon>Actinomycetota</taxon>
        <taxon>Actinomycetes</taxon>
        <taxon>Pseudonocardiales</taxon>
        <taxon>Pseudonocardiaceae</taxon>
        <taxon>Saccharomonospora</taxon>
    </lineage>
</organism>
<evidence type="ECO:0000313" key="1">
    <source>
        <dbReference type="EMBL" id="OQO94698.1"/>
    </source>
</evidence>
<evidence type="ECO:0008006" key="3">
    <source>
        <dbReference type="Google" id="ProtNLM"/>
    </source>
</evidence>
<dbReference type="STRING" id="1962155.B1813_00915"/>
<name>A0A1V9ACD3_SACPI</name>
<comment type="caution">
    <text evidence="1">The sequence shown here is derived from an EMBL/GenBank/DDBJ whole genome shotgun (WGS) entry which is preliminary data.</text>
</comment>
<reference evidence="1 2" key="1">
    <citation type="submission" date="2017-02" db="EMBL/GenBank/DDBJ databases">
        <title>Draft genome of Saccharomonospora sp. 154.</title>
        <authorList>
            <person name="Alonso-Carmona G.S."/>
            <person name="De La Haba R."/>
            <person name="Vera-Gargallo B."/>
            <person name="Sandoval-Trujillo A.H."/>
            <person name="Ramirez-Duran N."/>
            <person name="Ventosa A."/>
        </authorList>
    </citation>
    <scope>NUCLEOTIDE SEQUENCE [LARGE SCALE GENOMIC DNA]</scope>
    <source>
        <strain evidence="1 2">LRS4.154</strain>
    </source>
</reference>
<accession>A0A1V9ACD3</accession>
<dbReference type="RefSeq" id="WP_081190144.1">
    <property type="nucleotide sequence ID" value="NZ_MWIH01000002.1"/>
</dbReference>
<protein>
    <recommendedName>
        <fullName evidence="3">DUF4267 domain-containing protein</fullName>
    </recommendedName>
</protein>
<dbReference type="AlphaFoldDB" id="A0A1V9ACD3"/>
<dbReference type="Proteomes" id="UP000192591">
    <property type="component" value="Unassembled WGS sequence"/>
</dbReference>